<dbReference type="Proteomes" id="UP000321157">
    <property type="component" value="Unassembled WGS sequence"/>
</dbReference>
<dbReference type="CDD" id="cd03801">
    <property type="entry name" value="GT4_PimA-like"/>
    <property type="match status" value="1"/>
</dbReference>
<dbReference type="GO" id="GO:0016757">
    <property type="term" value="F:glycosyltransferase activity"/>
    <property type="evidence" value="ECO:0007669"/>
    <property type="project" value="InterPro"/>
</dbReference>
<evidence type="ECO:0000259" key="1">
    <source>
        <dbReference type="Pfam" id="PF00534"/>
    </source>
</evidence>
<sequence>MDRKPIILLLVDRPGWAFDIVAHSIVKHLSYKYDFIVRYVIYRPDLSKDRFDILYVFFWGETYHRQFIDNPKRVIKEVSSHRWENEGLTPKVMVEKYLVDADTVVVTSKRLQKLLASYCEVYHCPTGFEPASFYYKKERTGHMQVGWAGNQSDPCKGLHDIIIPACQGRFSFRMAGGSLSQKEMVDFYNSIDVLCVASTAEGEPLPLIEGMACGVFPVCTNVGIVPELIKHGANGLIIERSVEAFIRALMWCNSNLQGIRQIGKMNAISLAGHRTWKSVIRNVENVLSHVAKKNGFEKK</sequence>
<dbReference type="Gene3D" id="3.40.50.2000">
    <property type="entry name" value="Glycogen Phosphorylase B"/>
    <property type="match status" value="1"/>
</dbReference>
<dbReference type="InterPro" id="IPR001296">
    <property type="entry name" value="Glyco_trans_1"/>
</dbReference>
<comment type="caution">
    <text evidence="2">The sequence shown here is derived from an EMBL/GenBank/DDBJ whole genome shotgun (WGS) entry which is preliminary data.</text>
</comment>
<dbReference type="EMBL" id="BJXX01000219">
    <property type="protein sequence ID" value="GEN36719.1"/>
    <property type="molecule type" value="Genomic_DNA"/>
</dbReference>
<dbReference type="SUPFAM" id="SSF53756">
    <property type="entry name" value="UDP-Glycosyltransferase/glycogen phosphorylase"/>
    <property type="match status" value="1"/>
</dbReference>
<dbReference type="RefSeq" id="WP_170230406.1">
    <property type="nucleotide sequence ID" value="NZ_BJXX01000219.1"/>
</dbReference>
<gene>
    <name evidence="2" type="ORF">ADA01nite_41790</name>
</gene>
<reference evidence="2 3" key="1">
    <citation type="submission" date="2019-07" db="EMBL/GenBank/DDBJ databases">
        <title>Whole genome shotgun sequence of Aneurinibacillus danicus NBRC 102444.</title>
        <authorList>
            <person name="Hosoyama A."/>
            <person name="Uohara A."/>
            <person name="Ohji S."/>
            <person name="Ichikawa N."/>
        </authorList>
    </citation>
    <scope>NUCLEOTIDE SEQUENCE [LARGE SCALE GENOMIC DNA]</scope>
    <source>
        <strain evidence="2 3">NBRC 102444</strain>
    </source>
</reference>
<dbReference type="PANTHER" id="PTHR12526">
    <property type="entry name" value="GLYCOSYLTRANSFERASE"/>
    <property type="match status" value="1"/>
</dbReference>
<accession>A0A511VD12</accession>
<evidence type="ECO:0000313" key="3">
    <source>
        <dbReference type="Proteomes" id="UP000321157"/>
    </source>
</evidence>
<name>A0A511VD12_9BACL</name>
<dbReference type="AlphaFoldDB" id="A0A511VD12"/>
<organism evidence="2 3">
    <name type="scientific">Aneurinibacillus danicus</name>
    <dbReference type="NCBI Taxonomy" id="267746"/>
    <lineage>
        <taxon>Bacteria</taxon>
        <taxon>Bacillati</taxon>
        <taxon>Bacillota</taxon>
        <taxon>Bacilli</taxon>
        <taxon>Bacillales</taxon>
        <taxon>Paenibacillaceae</taxon>
        <taxon>Aneurinibacillus group</taxon>
        <taxon>Aneurinibacillus</taxon>
    </lineage>
</organism>
<dbReference type="Pfam" id="PF00534">
    <property type="entry name" value="Glycos_transf_1"/>
    <property type="match status" value="1"/>
</dbReference>
<dbReference type="PANTHER" id="PTHR12526:SF630">
    <property type="entry name" value="GLYCOSYLTRANSFERASE"/>
    <property type="match status" value="1"/>
</dbReference>
<feature type="domain" description="Glycosyl transferase family 1" evidence="1">
    <location>
        <begin position="177"/>
        <end position="251"/>
    </location>
</feature>
<proteinExistence type="predicted"/>
<evidence type="ECO:0000313" key="2">
    <source>
        <dbReference type="EMBL" id="GEN36719.1"/>
    </source>
</evidence>
<keyword evidence="3" id="KW-1185">Reference proteome</keyword>
<protein>
    <recommendedName>
        <fullName evidence="1">Glycosyl transferase family 1 domain-containing protein</fullName>
    </recommendedName>
</protein>